<dbReference type="EMBL" id="SIJK02000138">
    <property type="protein sequence ID" value="MBP1469012.1"/>
    <property type="molecule type" value="Genomic_DNA"/>
</dbReference>
<gene>
    <name evidence="1" type="ORF">EYB53_025105</name>
</gene>
<comment type="caution">
    <text evidence="1">The sequence shown here is derived from an EMBL/GenBank/DDBJ whole genome shotgun (WGS) entry which is preliminary data.</text>
</comment>
<organism evidence="1 2">
    <name type="scientific">Candidatus Chloroploca mongolica</name>
    <dbReference type="NCBI Taxonomy" id="2528176"/>
    <lineage>
        <taxon>Bacteria</taxon>
        <taxon>Bacillati</taxon>
        <taxon>Chloroflexota</taxon>
        <taxon>Chloroflexia</taxon>
        <taxon>Chloroflexales</taxon>
        <taxon>Chloroflexineae</taxon>
        <taxon>Oscillochloridaceae</taxon>
        <taxon>Candidatus Chloroploca</taxon>
    </lineage>
</organism>
<evidence type="ECO:0000313" key="1">
    <source>
        <dbReference type="EMBL" id="MBP1469012.1"/>
    </source>
</evidence>
<sequence>MLQRCIGELSRRERTLPALALDALTQPDDLPDAALALAQLRRLAGSDGLAARQGAALATVRQGLEEAAGLPLLAANPVVLAHHIAVRIPAPCDAATFYAYVLGEQTPVRWLPALRPLHYAAIRADGVPNGSATADCLARVLLVPVGPDDTAEELKHAVLGITKAADYLGVRWTTDPARAAWYAELMTAWYGLDHDAFRPLRVYP</sequence>
<evidence type="ECO:0000313" key="2">
    <source>
        <dbReference type="Proteomes" id="UP001193081"/>
    </source>
</evidence>
<name>A0ABS4DHT3_9CHLR</name>
<keyword evidence="2" id="KW-1185">Reference proteome</keyword>
<dbReference type="Proteomes" id="UP001193081">
    <property type="component" value="Unassembled WGS sequence"/>
</dbReference>
<dbReference type="RefSeq" id="WP_135482329.1">
    <property type="nucleotide sequence ID" value="NZ_SIJK02000138.1"/>
</dbReference>
<accession>A0ABS4DHT3</accession>
<reference evidence="1 2" key="1">
    <citation type="submission" date="2021-03" db="EMBL/GenBank/DDBJ databases">
        <authorList>
            <person name="Grouzdev D.S."/>
        </authorList>
    </citation>
    <scope>NUCLEOTIDE SEQUENCE [LARGE SCALE GENOMIC DNA]</scope>
    <source>
        <strain evidence="1 2">M50-1</strain>
    </source>
</reference>
<proteinExistence type="predicted"/>
<protein>
    <submittedName>
        <fullName evidence="1">Uncharacterized protein</fullName>
    </submittedName>
</protein>